<reference evidence="2" key="1">
    <citation type="submission" date="2025-08" db="UniProtKB">
        <authorList>
            <consortium name="RefSeq"/>
        </authorList>
    </citation>
    <scope>IDENTIFICATION</scope>
    <source>
        <tissue evidence="2">Seedling</tissue>
    </source>
</reference>
<evidence type="ECO:0000313" key="2">
    <source>
        <dbReference type="RefSeq" id="XP_060669343.1"/>
    </source>
</evidence>
<sequence length="176" mass="19359">MEIDIMSKCAGTAFPSKVSYMEDEDEDANAGLSLVVTTIQKGNEIMGIDSVLGVDSHPSTTALVDLLPIQMCEHGVNPLLADDAVQIEGANIKKAHMELVSIAQTPHILENEDASPWLTQKHKVKLPMKEESRRLAIYRSDKVISKPSFEQWASLFNPVCLIKVHVVSLAHLSMLL</sequence>
<protein>
    <submittedName>
        <fullName evidence="2">Uncharacterized protein LOC132800212 isoform X1</fullName>
    </submittedName>
</protein>
<dbReference type="RefSeq" id="XP_060669343.1">
    <property type="nucleotide sequence ID" value="XM_060813360.1"/>
</dbReference>
<name>A0ABM3ZXY2_ZIZJJ</name>
<evidence type="ECO:0000313" key="1">
    <source>
        <dbReference type="Proteomes" id="UP001652623"/>
    </source>
</evidence>
<accession>A0ABM3ZXY2</accession>
<dbReference type="Proteomes" id="UP001652623">
    <property type="component" value="Chromosome 12"/>
</dbReference>
<gene>
    <name evidence="2" type="primary">LOC132800212</name>
</gene>
<organism evidence="1 2">
    <name type="scientific">Ziziphus jujuba</name>
    <name type="common">Chinese jujube</name>
    <name type="synonym">Ziziphus sativa</name>
    <dbReference type="NCBI Taxonomy" id="326968"/>
    <lineage>
        <taxon>Eukaryota</taxon>
        <taxon>Viridiplantae</taxon>
        <taxon>Streptophyta</taxon>
        <taxon>Embryophyta</taxon>
        <taxon>Tracheophyta</taxon>
        <taxon>Spermatophyta</taxon>
        <taxon>Magnoliopsida</taxon>
        <taxon>eudicotyledons</taxon>
        <taxon>Gunneridae</taxon>
        <taxon>Pentapetalae</taxon>
        <taxon>rosids</taxon>
        <taxon>fabids</taxon>
        <taxon>Rosales</taxon>
        <taxon>Rhamnaceae</taxon>
        <taxon>Paliureae</taxon>
        <taxon>Ziziphus</taxon>
    </lineage>
</organism>
<keyword evidence="1" id="KW-1185">Reference proteome</keyword>
<proteinExistence type="predicted"/>
<dbReference type="GeneID" id="132800212"/>